<protein>
    <submittedName>
        <fullName evidence="2">Uncharacterized protein</fullName>
    </submittedName>
</protein>
<proteinExistence type="predicted"/>
<sequence>HDFPRRFEDSDIHLSIPRPKPSVLFLGGDDDSVFATAKCEASFPPFFPPPPSSHSLHFRKKQTLDPRTKTGKKEQGSTGKKGEEGRKDESNPPWDSKMQDHFSEMVEIGDKVSPTGEEDCLEMAINKKKPSSTFDSITPMGLVSTDSATGTEFDDASQKDIDDVSSALFGQSTGPGDSSTEVQAPNTDEDLAKLLFERTSLMRQLKKEKQARMKAEANEERLKGIVRRLKLQVSEKKERQRAFLREKGADPERLLDIQEELF</sequence>
<evidence type="ECO:0000313" key="2">
    <source>
        <dbReference type="EMBL" id="GKT20096.1"/>
    </source>
</evidence>
<name>A0ABQ5K0D8_9EUKA</name>
<reference evidence="2" key="1">
    <citation type="submission" date="2022-03" db="EMBL/GenBank/DDBJ databases">
        <title>Draft genome sequence of Aduncisulcus paluster, a free-living microaerophilic Fornicata.</title>
        <authorList>
            <person name="Yuyama I."/>
            <person name="Kume K."/>
            <person name="Tamura T."/>
            <person name="Inagaki Y."/>
            <person name="Hashimoto T."/>
        </authorList>
    </citation>
    <scope>NUCLEOTIDE SEQUENCE</scope>
    <source>
        <strain evidence="2">NY0171</strain>
    </source>
</reference>
<accession>A0ABQ5K0D8</accession>
<feature type="region of interest" description="Disordered" evidence="1">
    <location>
        <begin position="128"/>
        <end position="186"/>
    </location>
</feature>
<feature type="compositionally biased region" description="Basic and acidic residues" evidence="1">
    <location>
        <begin position="62"/>
        <end position="90"/>
    </location>
</feature>
<feature type="non-terminal residue" evidence="2">
    <location>
        <position position="1"/>
    </location>
</feature>
<organism evidence="2 3">
    <name type="scientific">Aduncisulcus paluster</name>
    <dbReference type="NCBI Taxonomy" id="2918883"/>
    <lineage>
        <taxon>Eukaryota</taxon>
        <taxon>Metamonada</taxon>
        <taxon>Carpediemonas-like organisms</taxon>
        <taxon>Aduncisulcus</taxon>
    </lineage>
</organism>
<feature type="region of interest" description="Disordered" evidence="1">
    <location>
        <begin position="1"/>
        <end position="22"/>
    </location>
</feature>
<comment type="caution">
    <text evidence="2">The sequence shown here is derived from an EMBL/GenBank/DDBJ whole genome shotgun (WGS) entry which is preliminary data.</text>
</comment>
<evidence type="ECO:0000256" key="1">
    <source>
        <dbReference type="SAM" id="MobiDB-lite"/>
    </source>
</evidence>
<feature type="compositionally biased region" description="Basic and acidic residues" evidence="1">
    <location>
        <begin position="1"/>
        <end position="12"/>
    </location>
</feature>
<gene>
    <name evidence="2" type="ORF">ADUPG1_011645</name>
</gene>
<evidence type="ECO:0000313" key="3">
    <source>
        <dbReference type="Proteomes" id="UP001057375"/>
    </source>
</evidence>
<feature type="compositionally biased region" description="Polar residues" evidence="1">
    <location>
        <begin position="168"/>
        <end position="186"/>
    </location>
</feature>
<keyword evidence="3" id="KW-1185">Reference proteome</keyword>
<feature type="region of interest" description="Disordered" evidence="1">
    <location>
        <begin position="41"/>
        <end position="99"/>
    </location>
</feature>
<dbReference type="Proteomes" id="UP001057375">
    <property type="component" value="Unassembled WGS sequence"/>
</dbReference>
<dbReference type="EMBL" id="BQXS01012157">
    <property type="protein sequence ID" value="GKT20096.1"/>
    <property type="molecule type" value="Genomic_DNA"/>
</dbReference>